<proteinExistence type="inferred from homology"/>
<comment type="subunit">
    <text evidence="7">The complex comprises the extracytoplasmic solute receptor protein and the two transmembrane proteins.</text>
</comment>
<feature type="transmembrane region" description="Helical" evidence="7">
    <location>
        <begin position="103"/>
        <end position="124"/>
    </location>
</feature>
<keyword evidence="7" id="KW-0813">Transport</keyword>
<feature type="transmembrane region" description="Helical" evidence="7">
    <location>
        <begin position="7"/>
        <end position="32"/>
    </location>
</feature>
<feature type="transmembrane region" description="Helical" evidence="7">
    <location>
        <begin position="357"/>
        <end position="379"/>
    </location>
</feature>
<evidence type="ECO:0000256" key="6">
    <source>
        <dbReference type="ARBA" id="ARBA00023136"/>
    </source>
</evidence>
<dbReference type="GO" id="GO:0005886">
    <property type="term" value="C:plasma membrane"/>
    <property type="evidence" value="ECO:0007669"/>
    <property type="project" value="UniProtKB-SubCell"/>
</dbReference>
<dbReference type="EMBL" id="VITF01000004">
    <property type="protein sequence ID" value="TWA70105.1"/>
    <property type="molecule type" value="Genomic_DNA"/>
</dbReference>
<feature type="domain" description="TRAP C4-dicarboxylate transport system permease DctM subunit" evidence="8">
    <location>
        <begin position="8"/>
        <end position="413"/>
    </location>
</feature>
<dbReference type="InterPro" id="IPR004681">
    <property type="entry name" value="TRAP_DctM"/>
</dbReference>
<sequence length="424" mass="44146">MAVPFFTAVFIGLLVLSFPIFLGILVATITTFEVFGPPLPSMVMAQRVVEGVNIFSLIAVPLFVFAADIIARGQIGARLVALVEAMVGHITGGLAIATVMSCALFGAISGIGAAAVVSIGPIVYPSLLRQGYGAGFSAGLILSASTLSMLIPPGVAMILYSVQTSASVGTVFLAGLGAGVLFTAVLAGYAYYYARRHGIMRGARASLPEIVTAARRAVWALGLPAVIFGGIYGGVFTPTEAAAAACVYAIVVECFVYRQLPITDLFKVSVASGTVIATLLILIAAGGAMTWYLTLLQVPQQISGLLDGLSPWTVLLVVNIIFLVAGMFIDPNSAIIVLAPLVYPAAMAAGIDPVHFGAVLVLNLAIGMITPPFGLNIFIGITTFKISYAKIVQSVIPFILLALITLFLATYIPITVMWPTMLQG</sequence>
<feature type="transmembrane region" description="Helical" evidence="7">
    <location>
        <begin position="172"/>
        <end position="192"/>
    </location>
</feature>
<organism evidence="9 10">
    <name type="scientific">Azospirillum brasilense</name>
    <dbReference type="NCBI Taxonomy" id="192"/>
    <lineage>
        <taxon>Bacteria</taxon>
        <taxon>Pseudomonadati</taxon>
        <taxon>Pseudomonadota</taxon>
        <taxon>Alphaproteobacteria</taxon>
        <taxon>Rhodospirillales</taxon>
        <taxon>Azospirillaceae</taxon>
        <taxon>Azospirillum</taxon>
    </lineage>
</organism>
<comment type="similarity">
    <text evidence="7">Belongs to the TRAP transporter large permease family.</text>
</comment>
<feature type="transmembrane region" description="Helical" evidence="7">
    <location>
        <begin position="270"/>
        <end position="292"/>
    </location>
</feature>
<keyword evidence="4 7" id="KW-0812">Transmembrane</keyword>
<gene>
    <name evidence="9" type="ORF">FBZ82_104265</name>
</gene>
<feature type="transmembrane region" description="Helical" evidence="7">
    <location>
        <begin position="213"/>
        <end position="235"/>
    </location>
</feature>
<dbReference type="InterPro" id="IPR010656">
    <property type="entry name" value="DctM"/>
</dbReference>
<comment type="function">
    <text evidence="7">Part of the tripartite ATP-independent periplasmic (TRAP) transport system.</text>
</comment>
<dbReference type="GO" id="GO:0022857">
    <property type="term" value="F:transmembrane transporter activity"/>
    <property type="evidence" value="ECO:0007669"/>
    <property type="project" value="UniProtKB-UniRule"/>
</dbReference>
<evidence type="ECO:0000259" key="8">
    <source>
        <dbReference type="Pfam" id="PF06808"/>
    </source>
</evidence>
<keyword evidence="2" id="KW-1003">Cell membrane</keyword>
<evidence type="ECO:0000313" key="10">
    <source>
        <dbReference type="Proteomes" id="UP000316083"/>
    </source>
</evidence>
<feature type="transmembrane region" description="Helical" evidence="7">
    <location>
        <begin position="312"/>
        <end position="329"/>
    </location>
</feature>
<evidence type="ECO:0000256" key="5">
    <source>
        <dbReference type="ARBA" id="ARBA00022989"/>
    </source>
</evidence>
<feature type="transmembrane region" description="Helical" evidence="7">
    <location>
        <begin position="391"/>
        <end position="414"/>
    </location>
</feature>
<dbReference type="Pfam" id="PF06808">
    <property type="entry name" value="DctM"/>
    <property type="match status" value="1"/>
</dbReference>
<dbReference type="RefSeq" id="WP_145675501.1">
    <property type="nucleotide sequence ID" value="NZ_VITF01000004.1"/>
</dbReference>
<evidence type="ECO:0000256" key="2">
    <source>
        <dbReference type="ARBA" id="ARBA00022475"/>
    </source>
</evidence>
<evidence type="ECO:0000256" key="3">
    <source>
        <dbReference type="ARBA" id="ARBA00022519"/>
    </source>
</evidence>
<reference evidence="9 10" key="1">
    <citation type="submission" date="2019-06" db="EMBL/GenBank/DDBJ databases">
        <title>Genomic Encyclopedia of Type Strains, Phase IV (KMG-V): Genome sequencing to study the core and pangenomes of soil and plant-associated prokaryotes.</title>
        <authorList>
            <person name="Whitman W."/>
        </authorList>
    </citation>
    <scope>NUCLEOTIDE SEQUENCE [LARGE SCALE GENOMIC DNA]</scope>
    <source>
        <strain evidence="9 10">BR 11796</strain>
    </source>
</reference>
<feature type="transmembrane region" description="Helical" evidence="7">
    <location>
        <begin position="241"/>
        <end position="258"/>
    </location>
</feature>
<evidence type="ECO:0000313" key="9">
    <source>
        <dbReference type="EMBL" id="TWA70105.1"/>
    </source>
</evidence>
<dbReference type="PIRSF" id="PIRSF006066">
    <property type="entry name" value="HI0050"/>
    <property type="match status" value="1"/>
</dbReference>
<name>A0A560BBT8_AZOBR</name>
<accession>A0A560BBT8</accession>
<evidence type="ECO:0000256" key="7">
    <source>
        <dbReference type="RuleBase" id="RU369079"/>
    </source>
</evidence>
<dbReference type="NCBIfam" id="TIGR00786">
    <property type="entry name" value="dctM"/>
    <property type="match status" value="1"/>
</dbReference>
<feature type="transmembrane region" description="Helical" evidence="7">
    <location>
        <begin position="52"/>
        <end position="71"/>
    </location>
</feature>
<evidence type="ECO:0000256" key="4">
    <source>
        <dbReference type="ARBA" id="ARBA00022692"/>
    </source>
</evidence>
<evidence type="ECO:0000256" key="1">
    <source>
        <dbReference type="ARBA" id="ARBA00004429"/>
    </source>
</evidence>
<protein>
    <recommendedName>
        <fullName evidence="7">TRAP transporter large permease protein</fullName>
    </recommendedName>
</protein>
<dbReference type="Proteomes" id="UP000316083">
    <property type="component" value="Unassembled WGS sequence"/>
</dbReference>
<feature type="transmembrane region" description="Helical" evidence="7">
    <location>
        <begin position="78"/>
        <end position="97"/>
    </location>
</feature>
<keyword evidence="5 7" id="KW-1133">Transmembrane helix</keyword>
<dbReference type="PANTHER" id="PTHR33362">
    <property type="entry name" value="SIALIC ACID TRAP TRANSPORTER PERMEASE PROTEIN SIAT-RELATED"/>
    <property type="match status" value="1"/>
</dbReference>
<keyword evidence="3 7" id="KW-0997">Cell inner membrane</keyword>
<comment type="subcellular location">
    <subcellularLocation>
        <location evidence="1 7">Cell inner membrane</location>
        <topology evidence="1 7">Multi-pass membrane protein</topology>
    </subcellularLocation>
</comment>
<feature type="transmembrane region" description="Helical" evidence="7">
    <location>
        <begin position="136"/>
        <end position="160"/>
    </location>
</feature>
<dbReference type="PANTHER" id="PTHR33362:SF3">
    <property type="entry name" value="SIALIC ACID TRAP TRANSPORTER PERMEASE PROTEIN SIAT"/>
    <property type="match status" value="1"/>
</dbReference>
<dbReference type="AlphaFoldDB" id="A0A560BBT8"/>
<comment type="caution">
    <text evidence="9">The sequence shown here is derived from an EMBL/GenBank/DDBJ whole genome shotgun (WGS) entry which is preliminary data.</text>
</comment>
<keyword evidence="6 7" id="KW-0472">Membrane</keyword>
<feature type="transmembrane region" description="Helical" evidence="7">
    <location>
        <begin position="334"/>
        <end position="351"/>
    </location>
</feature>